<evidence type="ECO:0000313" key="1">
    <source>
        <dbReference type="EMBL" id="ELU14922.1"/>
    </source>
</evidence>
<reference evidence="1 3" key="2">
    <citation type="journal article" date="2013" name="Nature">
        <title>Insights into bilaterian evolution from three spiralian genomes.</title>
        <authorList>
            <person name="Simakov O."/>
            <person name="Marletaz F."/>
            <person name="Cho S.J."/>
            <person name="Edsinger-Gonzales E."/>
            <person name="Havlak P."/>
            <person name="Hellsten U."/>
            <person name="Kuo D.H."/>
            <person name="Larsson T."/>
            <person name="Lv J."/>
            <person name="Arendt D."/>
            <person name="Savage R."/>
            <person name="Osoegawa K."/>
            <person name="de Jong P."/>
            <person name="Grimwood J."/>
            <person name="Chapman J.A."/>
            <person name="Shapiro H."/>
            <person name="Aerts A."/>
            <person name="Otillar R.P."/>
            <person name="Terry A.Y."/>
            <person name="Boore J.L."/>
            <person name="Grigoriev I.V."/>
            <person name="Lindberg D.R."/>
            <person name="Seaver E.C."/>
            <person name="Weisblat D.A."/>
            <person name="Putnam N.H."/>
            <person name="Rokhsar D.S."/>
        </authorList>
    </citation>
    <scope>NUCLEOTIDE SEQUENCE</scope>
    <source>
        <strain evidence="1 3">I ESC-2004</strain>
    </source>
</reference>
<dbReference type="HOGENOM" id="CLU_1107974_0_0_1"/>
<dbReference type="EMBL" id="AMQN01004689">
    <property type="status" value="NOT_ANNOTATED_CDS"/>
    <property type="molecule type" value="Genomic_DNA"/>
</dbReference>
<dbReference type="OrthoDB" id="5310573at2759"/>
<dbReference type="Proteomes" id="UP000014760">
    <property type="component" value="Unassembled WGS sequence"/>
</dbReference>
<keyword evidence="3" id="KW-1185">Reference proteome</keyword>
<evidence type="ECO:0000313" key="2">
    <source>
        <dbReference type="EnsemblMetazoa" id="CapteP227826"/>
    </source>
</evidence>
<dbReference type="EnsemblMetazoa" id="CapteT227826">
    <property type="protein sequence ID" value="CapteP227826"/>
    <property type="gene ID" value="CapteG227826"/>
</dbReference>
<reference evidence="3" key="1">
    <citation type="submission" date="2012-12" db="EMBL/GenBank/DDBJ databases">
        <authorList>
            <person name="Hellsten U."/>
            <person name="Grimwood J."/>
            <person name="Chapman J.A."/>
            <person name="Shapiro H."/>
            <person name="Aerts A."/>
            <person name="Otillar R.P."/>
            <person name="Terry A.Y."/>
            <person name="Boore J.L."/>
            <person name="Simakov O."/>
            <person name="Marletaz F."/>
            <person name="Cho S.-J."/>
            <person name="Edsinger-Gonzales E."/>
            <person name="Havlak P."/>
            <person name="Kuo D.-H."/>
            <person name="Larsson T."/>
            <person name="Lv J."/>
            <person name="Arendt D."/>
            <person name="Savage R."/>
            <person name="Osoegawa K."/>
            <person name="de Jong P."/>
            <person name="Lindberg D.R."/>
            <person name="Seaver E.C."/>
            <person name="Weisblat D.A."/>
            <person name="Putnam N.H."/>
            <person name="Grigoriev I.V."/>
            <person name="Rokhsar D.S."/>
        </authorList>
    </citation>
    <scope>NUCLEOTIDE SEQUENCE</scope>
    <source>
        <strain evidence="3">I ESC-2004</strain>
    </source>
</reference>
<dbReference type="EMBL" id="AMQN01004690">
    <property type="status" value="NOT_ANNOTATED_CDS"/>
    <property type="molecule type" value="Genomic_DNA"/>
</dbReference>
<name>R7V8T1_CAPTE</name>
<gene>
    <name evidence="1" type="ORF">CAPTEDRAFT_227826</name>
</gene>
<dbReference type="STRING" id="283909.R7V8T1"/>
<accession>R7V8T1</accession>
<dbReference type="EMBL" id="KB294182">
    <property type="protein sequence ID" value="ELU14922.1"/>
    <property type="molecule type" value="Genomic_DNA"/>
</dbReference>
<dbReference type="AlphaFoldDB" id="R7V8T1"/>
<proteinExistence type="predicted"/>
<protein>
    <submittedName>
        <fullName evidence="1 2">Uncharacterized protein</fullName>
    </submittedName>
</protein>
<organism evidence="1">
    <name type="scientific">Capitella teleta</name>
    <name type="common">Polychaete worm</name>
    <dbReference type="NCBI Taxonomy" id="283909"/>
    <lineage>
        <taxon>Eukaryota</taxon>
        <taxon>Metazoa</taxon>
        <taxon>Spiralia</taxon>
        <taxon>Lophotrochozoa</taxon>
        <taxon>Annelida</taxon>
        <taxon>Polychaeta</taxon>
        <taxon>Sedentaria</taxon>
        <taxon>Scolecida</taxon>
        <taxon>Capitellidae</taxon>
        <taxon>Capitella</taxon>
    </lineage>
</organism>
<reference evidence="2" key="3">
    <citation type="submission" date="2015-06" db="UniProtKB">
        <authorList>
            <consortium name="EnsemblMetazoa"/>
        </authorList>
    </citation>
    <scope>IDENTIFICATION</scope>
</reference>
<evidence type="ECO:0000313" key="3">
    <source>
        <dbReference type="Proteomes" id="UP000014760"/>
    </source>
</evidence>
<sequence>MGLLEQCFEESYPDAFCIGEEKWNHFLGICTVSTIYRLWQGVAETGSRADRLCAGQPKVTPERQDRQIRRAHIQDSGPDCTSEEKVSSSQMRAGFVWIGQTGDRACGEVGKNELSKMESETLNSPPLRLMTYLSPGIPLELYQVYQHYLEEVLQRSTILMVESRCSGPLADRPNPFTTNQVDVGFICSSAFLKEIENKNEYVELMEAAPIHIHPKSELRPIYYSDPIEHPELCVDESYKMNLGHKHFVQIF</sequence>